<keyword evidence="3" id="KW-1185">Reference proteome</keyword>
<proteinExistence type="predicted"/>
<dbReference type="STRING" id="498292.SAMN05660845_1157"/>
<gene>
    <name evidence="2" type="ORF">SAMN05660845_1157</name>
</gene>
<sequence>MKNILLLIGLITFNSHAQIGIGTSTPQKELHLAGSTSTIRIEKLNSVNNPVLNDGVKLAPVFVDQDGELTLNPPNYITDVGSPTGVAPLNFLITLGNFIPDNGGVGVALNNPIGVTNASGQIAIVPFVSPQNALIEVKYGVTIVLSQGDLTVPTYTAFTDKSARTFHVYFCIDLNSDGLDASELSKKYGDKGQFYASTAQGILGYPYMNSHGYANIPAGNHRLIFFGESIDGINKFTSVGFGGDLDYMKIRLYN</sequence>
<organism evidence="2 3">
    <name type="scientific">Flavobacterium swingsii</name>
    <dbReference type="NCBI Taxonomy" id="498292"/>
    <lineage>
        <taxon>Bacteria</taxon>
        <taxon>Pseudomonadati</taxon>
        <taxon>Bacteroidota</taxon>
        <taxon>Flavobacteriia</taxon>
        <taxon>Flavobacteriales</taxon>
        <taxon>Flavobacteriaceae</taxon>
        <taxon>Flavobacterium</taxon>
    </lineage>
</organism>
<reference evidence="3" key="1">
    <citation type="submission" date="2016-10" db="EMBL/GenBank/DDBJ databases">
        <authorList>
            <person name="Varghese N."/>
            <person name="Submissions S."/>
        </authorList>
    </citation>
    <scope>NUCLEOTIDE SEQUENCE [LARGE SCALE GENOMIC DNA]</scope>
    <source>
        <strain evidence="3">DSM 21789</strain>
    </source>
</reference>
<dbReference type="EMBL" id="FOJT01000003">
    <property type="protein sequence ID" value="SFA98499.1"/>
    <property type="molecule type" value="Genomic_DNA"/>
</dbReference>
<dbReference type="Proteomes" id="UP000199604">
    <property type="component" value="Unassembled WGS sequence"/>
</dbReference>
<keyword evidence="1" id="KW-0732">Signal</keyword>
<accession>A0A1I0XBN5</accession>
<feature type="chain" id="PRO_5011709765" evidence="1">
    <location>
        <begin position="18"/>
        <end position="254"/>
    </location>
</feature>
<evidence type="ECO:0000256" key="1">
    <source>
        <dbReference type="SAM" id="SignalP"/>
    </source>
</evidence>
<dbReference type="RefSeq" id="WP_091474928.1">
    <property type="nucleotide sequence ID" value="NZ_FOJT01000003.1"/>
</dbReference>
<name>A0A1I0XBN5_9FLAO</name>
<protein>
    <submittedName>
        <fullName evidence="2">Uncharacterized protein</fullName>
    </submittedName>
</protein>
<feature type="signal peptide" evidence="1">
    <location>
        <begin position="1"/>
        <end position="17"/>
    </location>
</feature>
<dbReference type="AlphaFoldDB" id="A0A1I0XBN5"/>
<evidence type="ECO:0000313" key="3">
    <source>
        <dbReference type="Proteomes" id="UP000199604"/>
    </source>
</evidence>
<dbReference type="OrthoDB" id="1375602at2"/>
<evidence type="ECO:0000313" key="2">
    <source>
        <dbReference type="EMBL" id="SFA98499.1"/>
    </source>
</evidence>